<dbReference type="AlphaFoldDB" id="A0A9P6CVC2"/>
<protein>
    <submittedName>
        <fullName evidence="2">Uncharacterized protein</fullName>
    </submittedName>
</protein>
<gene>
    <name evidence="2" type="ORF">BDN70DRAFT_997318</name>
</gene>
<feature type="compositionally biased region" description="Basic and acidic residues" evidence="1">
    <location>
        <begin position="201"/>
        <end position="211"/>
    </location>
</feature>
<comment type="caution">
    <text evidence="2">The sequence shown here is derived from an EMBL/GenBank/DDBJ whole genome shotgun (WGS) entry which is preliminary data.</text>
</comment>
<accession>A0A9P6CVC2</accession>
<feature type="region of interest" description="Disordered" evidence="1">
    <location>
        <begin position="183"/>
        <end position="275"/>
    </location>
</feature>
<proteinExistence type="predicted"/>
<evidence type="ECO:0000256" key="1">
    <source>
        <dbReference type="SAM" id="MobiDB-lite"/>
    </source>
</evidence>
<evidence type="ECO:0000313" key="2">
    <source>
        <dbReference type="EMBL" id="KAF9474009.1"/>
    </source>
</evidence>
<feature type="region of interest" description="Disordered" evidence="1">
    <location>
        <begin position="335"/>
        <end position="388"/>
    </location>
</feature>
<organism evidence="2 3">
    <name type="scientific">Pholiota conissans</name>
    <dbReference type="NCBI Taxonomy" id="109636"/>
    <lineage>
        <taxon>Eukaryota</taxon>
        <taxon>Fungi</taxon>
        <taxon>Dikarya</taxon>
        <taxon>Basidiomycota</taxon>
        <taxon>Agaricomycotina</taxon>
        <taxon>Agaricomycetes</taxon>
        <taxon>Agaricomycetidae</taxon>
        <taxon>Agaricales</taxon>
        <taxon>Agaricineae</taxon>
        <taxon>Strophariaceae</taxon>
        <taxon>Pholiota</taxon>
    </lineage>
</organism>
<feature type="compositionally biased region" description="Low complexity" evidence="1">
    <location>
        <begin position="340"/>
        <end position="377"/>
    </location>
</feature>
<dbReference type="Proteomes" id="UP000807469">
    <property type="component" value="Unassembled WGS sequence"/>
</dbReference>
<keyword evidence="3" id="KW-1185">Reference proteome</keyword>
<evidence type="ECO:0000313" key="3">
    <source>
        <dbReference type="Proteomes" id="UP000807469"/>
    </source>
</evidence>
<feature type="compositionally biased region" description="Polar residues" evidence="1">
    <location>
        <begin position="246"/>
        <end position="261"/>
    </location>
</feature>
<dbReference type="EMBL" id="MU155402">
    <property type="protein sequence ID" value="KAF9474009.1"/>
    <property type="molecule type" value="Genomic_DNA"/>
</dbReference>
<reference evidence="2" key="1">
    <citation type="submission" date="2020-11" db="EMBL/GenBank/DDBJ databases">
        <authorList>
            <consortium name="DOE Joint Genome Institute"/>
            <person name="Ahrendt S."/>
            <person name="Riley R."/>
            <person name="Andreopoulos W."/>
            <person name="Labutti K."/>
            <person name="Pangilinan J."/>
            <person name="Ruiz-Duenas F.J."/>
            <person name="Barrasa J.M."/>
            <person name="Sanchez-Garcia M."/>
            <person name="Camarero S."/>
            <person name="Miyauchi S."/>
            <person name="Serrano A."/>
            <person name="Linde D."/>
            <person name="Babiker R."/>
            <person name="Drula E."/>
            <person name="Ayuso-Fernandez I."/>
            <person name="Pacheco R."/>
            <person name="Padilla G."/>
            <person name="Ferreira P."/>
            <person name="Barriuso J."/>
            <person name="Kellner H."/>
            <person name="Castanera R."/>
            <person name="Alfaro M."/>
            <person name="Ramirez L."/>
            <person name="Pisabarro A.G."/>
            <person name="Kuo A."/>
            <person name="Tritt A."/>
            <person name="Lipzen A."/>
            <person name="He G."/>
            <person name="Yan M."/>
            <person name="Ng V."/>
            <person name="Cullen D."/>
            <person name="Martin F."/>
            <person name="Rosso M.-N."/>
            <person name="Henrissat B."/>
            <person name="Hibbett D."/>
            <person name="Martinez A.T."/>
            <person name="Grigoriev I.V."/>
        </authorList>
    </citation>
    <scope>NUCLEOTIDE SEQUENCE</scope>
    <source>
        <strain evidence="2">CIRM-BRFM 674</strain>
    </source>
</reference>
<sequence>MNIVTRPHVHRTPSQKLEAFTASLSLASDTGLSSISRLSCYGGIIQSKPFVSSPSLSYECSQPTIAVIAPTASHFQPNSSSLYRPNAQFELPRFSERGGQLHTVFPVPLAPKPSHHLYDVSQYAASIAPGVIRPAVGIDKPPRTIVYPESHQTVYTCYSVDNVDGYGAGFMSAVTENRCGRHGAVRTAKPPQTEPYPTTCDGRKAQRDARAQRSVTVEQFARQDSNPRERVAPNKNKFGPGRNAGQMASSSFTNEAVEQQPANRNRKSRAKRAILDPNVVGSQGWLNKMMQVKSENPLKGITATGAPGPAQLFVNQSQETLAEWLKPKYAKRDAKYAHMSSASPSESSSSTTRDSSSSPDNDSELSSTSSLGDDSPLPHVISARSNTHRCPASHIVTSIALSSSSPPTSSIPPKLRTYGEFAGGKAAIIAPETRPSVP</sequence>
<name>A0A9P6CVC2_9AGAR</name>